<feature type="domain" description="Glucosamine/galactosamine-6-phosphate isomerase" evidence="6">
    <location>
        <begin position="42"/>
        <end position="272"/>
    </location>
</feature>
<keyword evidence="8" id="KW-1185">Reference proteome</keyword>
<name>S8CF52_9LAMI</name>
<dbReference type="FunFam" id="3.40.50.1360:FF:000005">
    <property type="entry name" value="6-phosphogluconolactonase"/>
    <property type="match status" value="1"/>
</dbReference>
<dbReference type="OrthoDB" id="432544at2759"/>
<accession>S8CF52</accession>
<evidence type="ECO:0000256" key="1">
    <source>
        <dbReference type="ARBA" id="ARBA00000832"/>
    </source>
</evidence>
<evidence type="ECO:0000256" key="2">
    <source>
        <dbReference type="ARBA" id="ARBA00004961"/>
    </source>
</evidence>
<dbReference type="AlphaFoldDB" id="S8CF52"/>
<comment type="similarity">
    <text evidence="3 5">Belongs to the glucosamine/galactosamine-6-phosphate isomerase family. 6-phosphogluconolactonase subfamily.</text>
</comment>
<evidence type="ECO:0000256" key="4">
    <source>
        <dbReference type="ARBA" id="ARBA00022801"/>
    </source>
</evidence>
<dbReference type="PANTHER" id="PTHR11054:SF22">
    <property type="entry name" value="6-PHOSPHOGLUCONOLACTONASE 3, CHLOROPLASTIC"/>
    <property type="match status" value="1"/>
</dbReference>
<evidence type="ECO:0000313" key="8">
    <source>
        <dbReference type="Proteomes" id="UP000015453"/>
    </source>
</evidence>
<feature type="non-terminal residue" evidence="7">
    <location>
        <position position="1"/>
    </location>
</feature>
<comment type="pathway">
    <text evidence="2">Carbohydrate degradation; pentose phosphate pathway; D-ribulose 5-phosphate from D-glucose 6-phosphate (oxidative stage): step 2/3.</text>
</comment>
<keyword evidence="4" id="KW-0378">Hydrolase</keyword>
<evidence type="ECO:0000256" key="5">
    <source>
        <dbReference type="RuleBase" id="RU365095"/>
    </source>
</evidence>
<dbReference type="Proteomes" id="UP000015453">
    <property type="component" value="Unassembled WGS sequence"/>
</dbReference>
<comment type="catalytic activity">
    <reaction evidence="1 5">
        <text>6-phospho-D-glucono-1,5-lactone + H2O = 6-phospho-D-gluconate + H(+)</text>
        <dbReference type="Rhea" id="RHEA:12556"/>
        <dbReference type="ChEBI" id="CHEBI:15377"/>
        <dbReference type="ChEBI" id="CHEBI:15378"/>
        <dbReference type="ChEBI" id="CHEBI:57955"/>
        <dbReference type="ChEBI" id="CHEBI:58759"/>
        <dbReference type="EC" id="3.1.1.31"/>
    </reaction>
</comment>
<dbReference type="EC" id="3.1.1.31" evidence="5"/>
<evidence type="ECO:0000313" key="7">
    <source>
        <dbReference type="EMBL" id="EPS65559.1"/>
    </source>
</evidence>
<dbReference type="InterPro" id="IPR037171">
    <property type="entry name" value="NagB/RpiA_transferase-like"/>
</dbReference>
<dbReference type="InterPro" id="IPR005900">
    <property type="entry name" value="6-phosphogluconolactonase_DevB"/>
</dbReference>
<dbReference type="PANTHER" id="PTHR11054">
    <property type="entry name" value="6-PHOSPHOGLUCONOLACTONASE"/>
    <property type="match status" value="1"/>
</dbReference>
<dbReference type="UniPathway" id="UPA00115"/>
<dbReference type="GO" id="GO:0017057">
    <property type="term" value="F:6-phosphogluconolactonase activity"/>
    <property type="evidence" value="ECO:0007669"/>
    <property type="project" value="UniProtKB-EC"/>
</dbReference>
<sequence length="282" mass="30220">GLTSIGLRWSNRRSSCFVRAKSSMAGPAATTKSKVEINVFESEEDLAVSLADYTADLSKKVCGERDSFTVVLSGGSLVKSLRKLVETPALFESVDWAKWHVFWVDERVVKKDHPDSNYLLAHTQFLSKVPIPSSNVYAINDSLSAEGAADEYEATIKHLVNTEVIRRSGTGGGLPKFDLILLGMGPDGHVASLFPDHRLLGEDEKWVSHIGDSPKPPPERITFTLPVINSAADVAVVVVGSGKADAVSAALGDLPVLLPVKLVSPTEGGVSWFLDKGAASKL</sequence>
<gene>
    <name evidence="7" type="ORF">M569_09220</name>
</gene>
<dbReference type="GO" id="GO:0005975">
    <property type="term" value="P:carbohydrate metabolic process"/>
    <property type="evidence" value="ECO:0007669"/>
    <property type="project" value="InterPro"/>
</dbReference>
<dbReference type="Pfam" id="PF01182">
    <property type="entry name" value="Glucosamine_iso"/>
    <property type="match status" value="1"/>
</dbReference>
<dbReference type="SUPFAM" id="SSF100950">
    <property type="entry name" value="NagB/RpiA/CoA transferase-like"/>
    <property type="match status" value="1"/>
</dbReference>
<dbReference type="Gene3D" id="3.40.50.1360">
    <property type="match status" value="1"/>
</dbReference>
<evidence type="ECO:0000259" key="6">
    <source>
        <dbReference type="Pfam" id="PF01182"/>
    </source>
</evidence>
<comment type="caution">
    <text evidence="7">The sequence shown here is derived from an EMBL/GenBank/DDBJ whole genome shotgun (WGS) entry which is preliminary data.</text>
</comment>
<evidence type="ECO:0000256" key="3">
    <source>
        <dbReference type="ARBA" id="ARBA00010662"/>
    </source>
</evidence>
<dbReference type="GO" id="GO:0006098">
    <property type="term" value="P:pentose-phosphate shunt"/>
    <property type="evidence" value="ECO:0007669"/>
    <property type="project" value="UniProtKB-UniPathway"/>
</dbReference>
<organism evidence="7 8">
    <name type="scientific">Genlisea aurea</name>
    <dbReference type="NCBI Taxonomy" id="192259"/>
    <lineage>
        <taxon>Eukaryota</taxon>
        <taxon>Viridiplantae</taxon>
        <taxon>Streptophyta</taxon>
        <taxon>Embryophyta</taxon>
        <taxon>Tracheophyta</taxon>
        <taxon>Spermatophyta</taxon>
        <taxon>Magnoliopsida</taxon>
        <taxon>eudicotyledons</taxon>
        <taxon>Gunneridae</taxon>
        <taxon>Pentapetalae</taxon>
        <taxon>asterids</taxon>
        <taxon>lamiids</taxon>
        <taxon>Lamiales</taxon>
        <taxon>Lentibulariaceae</taxon>
        <taxon>Genlisea</taxon>
    </lineage>
</organism>
<dbReference type="NCBIfam" id="TIGR01198">
    <property type="entry name" value="pgl"/>
    <property type="match status" value="1"/>
</dbReference>
<dbReference type="CDD" id="cd01400">
    <property type="entry name" value="6PGL"/>
    <property type="match status" value="1"/>
</dbReference>
<reference evidence="7 8" key="1">
    <citation type="journal article" date="2013" name="BMC Genomics">
        <title>The miniature genome of a carnivorous plant Genlisea aurea contains a low number of genes and short non-coding sequences.</title>
        <authorList>
            <person name="Leushkin E.V."/>
            <person name="Sutormin R.A."/>
            <person name="Nabieva E.R."/>
            <person name="Penin A.A."/>
            <person name="Kondrashov A.S."/>
            <person name="Logacheva M.D."/>
        </authorList>
    </citation>
    <scope>NUCLEOTIDE SEQUENCE [LARGE SCALE GENOMIC DNA]</scope>
</reference>
<dbReference type="EMBL" id="AUSU01004155">
    <property type="protein sequence ID" value="EPS65559.1"/>
    <property type="molecule type" value="Genomic_DNA"/>
</dbReference>
<proteinExistence type="inferred from homology"/>
<protein>
    <recommendedName>
        <fullName evidence="5">Probable 6-phosphogluconolactonase</fullName>
        <ecNumber evidence="5">3.1.1.31</ecNumber>
    </recommendedName>
</protein>
<dbReference type="InterPro" id="IPR006148">
    <property type="entry name" value="Glc/Gal-6P_isomerase"/>
</dbReference>
<dbReference type="InterPro" id="IPR039104">
    <property type="entry name" value="6PGL"/>
</dbReference>